<evidence type="ECO:0000256" key="4">
    <source>
        <dbReference type="RuleBase" id="RU000383"/>
    </source>
</evidence>
<dbReference type="Pfam" id="PF00134">
    <property type="entry name" value="Cyclin_N"/>
    <property type="match status" value="1"/>
</dbReference>
<keyword evidence="9" id="KW-1185">Reference proteome</keyword>
<dbReference type="InterPro" id="IPR004367">
    <property type="entry name" value="Cyclin_C-dom"/>
</dbReference>
<dbReference type="GO" id="GO:0005634">
    <property type="term" value="C:nucleus"/>
    <property type="evidence" value="ECO:0007669"/>
    <property type="project" value="UniProtKB-ARBA"/>
</dbReference>
<evidence type="ECO:0000256" key="5">
    <source>
        <dbReference type="SAM" id="MobiDB-lite"/>
    </source>
</evidence>
<dbReference type="GO" id="GO:0016538">
    <property type="term" value="F:cyclin-dependent protein serine/threonine kinase regulator activity"/>
    <property type="evidence" value="ECO:0007669"/>
    <property type="project" value="InterPro"/>
</dbReference>
<dbReference type="InterPro" id="IPR013763">
    <property type="entry name" value="Cyclin-like_dom"/>
</dbReference>
<dbReference type="Gene3D" id="1.10.472.10">
    <property type="entry name" value="Cyclin-like"/>
    <property type="match status" value="2"/>
</dbReference>
<dbReference type="InterPro" id="IPR046965">
    <property type="entry name" value="Cyclin_A/B-like"/>
</dbReference>
<dbReference type="SMART" id="SM01332">
    <property type="entry name" value="Cyclin_C"/>
    <property type="match status" value="1"/>
</dbReference>
<keyword evidence="3" id="KW-0131">Cell cycle</keyword>
<dbReference type="InterPro" id="IPR039361">
    <property type="entry name" value="Cyclin"/>
</dbReference>
<dbReference type="InterPro" id="IPR036915">
    <property type="entry name" value="Cyclin-like_sf"/>
</dbReference>
<dbReference type="EMBL" id="AJWK01004787">
    <property type="status" value="NOT_ANNOTATED_CDS"/>
    <property type="molecule type" value="Genomic_DNA"/>
</dbReference>
<organism evidence="8 9">
    <name type="scientific">Lutzomyia longipalpis</name>
    <name type="common">Sand fly</name>
    <dbReference type="NCBI Taxonomy" id="7200"/>
    <lineage>
        <taxon>Eukaryota</taxon>
        <taxon>Metazoa</taxon>
        <taxon>Ecdysozoa</taxon>
        <taxon>Arthropoda</taxon>
        <taxon>Hexapoda</taxon>
        <taxon>Insecta</taxon>
        <taxon>Pterygota</taxon>
        <taxon>Neoptera</taxon>
        <taxon>Endopterygota</taxon>
        <taxon>Diptera</taxon>
        <taxon>Nematocera</taxon>
        <taxon>Psychodoidea</taxon>
        <taxon>Psychodidae</taxon>
        <taxon>Lutzomyia</taxon>
        <taxon>Lutzomyia</taxon>
    </lineage>
</organism>
<evidence type="ECO:0000259" key="7">
    <source>
        <dbReference type="SMART" id="SM01332"/>
    </source>
</evidence>
<dbReference type="AlphaFoldDB" id="A0A1B0CB32"/>
<feature type="region of interest" description="Disordered" evidence="5">
    <location>
        <begin position="1"/>
        <end position="42"/>
    </location>
</feature>
<keyword evidence="2 4" id="KW-0195">Cyclin</keyword>
<dbReference type="GO" id="GO:0044772">
    <property type="term" value="P:mitotic cell cycle phase transition"/>
    <property type="evidence" value="ECO:0007669"/>
    <property type="project" value="InterPro"/>
</dbReference>
<protein>
    <submittedName>
        <fullName evidence="8">Uncharacterized protein</fullName>
    </submittedName>
</protein>
<dbReference type="InterPro" id="IPR006671">
    <property type="entry name" value="Cyclin_N"/>
</dbReference>
<evidence type="ECO:0000313" key="9">
    <source>
        <dbReference type="Proteomes" id="UP000092461"/>
    </source>
</evidence>
<dbReference type="PANTHER" id="PTHR10177">
    <property type="entry name" value="CYCLINS"/>
    <property type="match status" value="1"/>
</dbReference>
<evidence type="ECO:0000256" key="1">
    <source>
        <dbReference type="ARBA" id="ARBA00022618"/>
    </source>
</evidence>
<dbReference type="PROSITE" id="PS00292">
    <property type="entry name" value="CYCLINS"/>
    <property type="match status" value="1"/>
</dbReference>
<name>A0A1B0CB32_LUTLO</name>
<evidence type="ECO:0000256" key="2">
    <source>
        <dbReference type="ARBA" id="ARBA00023127"/>
    </source>
</evidence>
<keyword evidence="1" id="KW-0132">Cell division</keyword>
<evidence type="ECO:0000256" key="3">
    <source>
        <dbReference type="ARBA" id="ARBA00023306"/>
    </source>
</evidence>
<dbReference type="Proteomes" id="UP000092461">
    <property type="component" value="Unassembled WGS sequence"/>
</dbReference>
<dbReference type="CDD" id="cd20507">
    <property type="entry name" value="CYCLIN_CCNB1-like_rpt1"/>
    <property type="match status" value="1"/>
</dbReference>
<evidence type="ECO:0000313" key="8">
    <source>
        <dbReference type="EnsemblMetazoa" id="LLOJ001331-PA"/>
    </source>
</evidence>
<dbReference type="Pfam" id="PF02984">
    <property type="entry name" value="Cyclin_C"/>
    <property type="match status" value="1"/>
</dbReference>
<dbReference type="VEuPathDB" id="VectorBase:LLONM1_004927"/>
<comment type="similarity">
    <text evidence="4">Belongs to the cyclin family.</text>
</comment>
<dbReference type="GO" id="GO:0051301">
    <property type="term" value="P:cell division"/>
    <property type="evidence" value="ECO:0007669"/>
    <property type="project" value="UniProtKB-KW"/>
</dbReference>
<sequence length="437" mass="49790">MATKNRLGSVNENEADKANRKLLVKNEAAPRPTRRAALGELSNRVLRSSSTSLKEAQGKLPDLKNVKPRVNTFWKKEELPGKIHRAIVKPSEAKKLPGSTTNLAIVKPFVAKKVPNLEKPAPLAQPETDFQTERSAVEGFATDASECHSNNLLSDVIDIDAGDEDSLIHMTEYVKDIFSYLVELEKKFPIEKEYMAKHEDLTPRMRSVLIDWINEVHYQFHLVPETYHMCVALIDRYLQQRKKLSRKLLQLVGITALLLASKYEEVMPPSIYDFVHIADNSYTDREVRQMEMSMLQRMEFNLSRPLPIHFLRRFSKAANATENIHGAAKYFLELISLEYSMVHLRPSLMAAASIYLALRLLRPTEDGSSVWTNTLEYYTNYTEGEVLKVAKDVALLVIEAPDSRYKAVFSKYKHKKLGEISILPEMSQGIIKTIINS</sequence>
<dbReference type="SUPFAM" id="SSF47954">
    <property type="entry name" value="Cyclin-like"/>
    <property type="match status" value="2"/>
</dbReference>
<dbReference type="EnsemblMetazoa" id="LLOJ001331-RA">
    <property type="protein sequence ID" value="LLOJ001331-PA"/>
    <property type="gene ID" value="LLOJ001331"/>
</dbReference>
<accession>A0A1B0CB32</accession>
<feature type="domain" description="Cyclin C-terminal" evidence="7">
    <location>
        <begin position="305"/>
        <end position="426"/>
    </location>
</feature>
<dbReference type="InterPro" id="IPR048258">
    <property type="entry name" value="Cyclins_cyclin-box"/>
</dbReference>
<reference evidence="8" key="1">
    <citation type="submission" date="2020-05" db="UniProtKB">
        <authorList>
            <consortium name="EnsemblMetazoa"/>
        </authorList>
    </citation>
    <scope>IDENTIFICATION</scope>
    <source>
        <strain evidence="8">Jacobina</strain>
    </source>
</reference>
<evidence type="ECO:0000259" key="6">
    <source>
        <dbReference type="SMART" id="SM00385"/>
    </source>
</evidence>
<proteinExistence type="inferred from homology"/>
<feature type="compositionally biased region" description="Polar residues" evidence="5">
    <location>
        <begin position="1"/>
        <end position="12"/>
    </location>
</feature>
<feature type="domain" description="Cyclin-like" evidence="6">
    <location>
        <begin position="211"/>
        <end position="296"/>
    </location>
</feature>
<dbReference type="FunFam" id="1.10.472.10:FF:000001">
    <property type="entry name" value="G2/mitotic-specific cyclin"/>
    <property type="match status" value="1"/>
</dbReference>
<dbReference type="VEuPathDB" id="VectorBase:LLOJ001331"/>
<dbReference type="PIRSF" id="PIRSF001771">
    <property type="entry name" value="Cyclin_A_B_D_E"/>
    <property type="match status" value="1"/>
</dbReference>
<dbReference type="SMART" id="SM00385">
    <property type="entry name" value="CYCLIN"/>
    <property type="match status" value="2"/>
</dbReference>
<feature type="domain" description="Cyclin-like" evidence="6">
    <location>
        <begin position="309"/>
        <end position="395"/>
    </location>
</feature>